<evidence type="ECO:0000256" key="2">
    <source>
        <dbReference type="SAM" id="SignalP"/>
    </source>
</evidence>
<feature type="chain" id="PRO_5030688149" evidence="2">
    <location>
        <begin position="21"/>
        <end position="324"/>
    </location>
</feature>
<name>A0A7Y9QVK0_9BURK</name>
<proteinExistence type="inferred from homology"/>
<organism evidence="3 4">
    <name type="scientific">Sphaerotilus montanus</name>
    <dbReference type="NCBI Taxonomy" id="522889"/>
    <lineage>
        <taxon>Bacteria</taxon>
        <taxon>Pseudomonadati</taxon>
        <taxon>Pseudomonadota</taxon>
        <taxon>Betaproteobacteria</taxon>
        <taxon>Burkholderiales</taxon>
        <taxon>Sphaerotilaceae</taxon>
        <taxon>Sphaerotilus</taxon>
    </lineage>
</organism>
<dbReference type="Pfam" id="PF03401">
    <property type="entry name" value="TctC"/>
    <property type="match status" value="1"/>
</dbReference>
<feature type="signal peptide" evidence="2">
    <location>
        <begin position="1"/>
        <end position="20"/>
    </location>
</feature>
<dbReference type="CDD" id="cd07012">
    <property type="entry name" value="PBP2_Bug_TTT"/>
    <property type="match status" value="1"/>
</dbReference>
<keyword evidence="3" id="KW-0675">Receptor</keyword>
<dbReference type="PANTHER" id="PTHR42928">
    <property type="entry name" value="TRICARBOXYLATE-BINDING PROTEIN"/>
    <property type="match status" value="1"/>
</dbReference>
<dbReference type="AlphaFoldDB" id="A0A7Y9QVK0"/>
<dbReference type="Proteomes" id="UP000518288">
    <property type="component" value="Unassembled WGS sequence"/>
</dbReference>
<dbReference type="RefSeq" id="WP_179633097.1">
    <property type="nucleotide sequence ID" value="NZ_JACCFH010000001.1"/>
</dbReference>
<sequence>MRLIHLLVAGVLAASLPAFAQTMGTFPERDKRLLIVVPFAAGGGVDAAARLLGEQLRKQLGMTVVVENKAGASGTIGGKFVQTSTSDGYTLLFSAATHVLAKQVLSKPPYDPQTDFAPVARTGTAPLMLVMSPSKPQKGLDEIVSAVKKEPGKWTAGIPASGAPSHLATLKLARQAQVNFTVVPYKGTQPALMDVAGGHTDLLLDSMIALQQMARTGKVKGVAVSSAKRSSLAPDLPTFRESGLSDFVFESWYGVWAPKDTPPDRIAALNVAINAATAELARSGQLANLGFEPVTETPGQFRSHIAAEVAEGAELLRSAGFKPE</sequence>
<dbReference type="PIRSF" id="PIRSF017082">
    <property type="entry name" value="YflP"/>
    <property type="match status" value="1"/>
</dbReference>
<dbReference type="EMBL" id="JACCFH010000001">
    <property type="protein sequence ID" value="NYG32181.1"/>
    <property type="molecule type" value="Genomic_DNA"/>
</dbReference>
<comment type="similarity">
    <text evidence="1">Belongs to the UPF0065 (bug) family.</text>
</comment>
<dbReference type="Gene3D" id="3.40.190.150">
    <property type="entry name" value="Bordetella uptake gene, domain 1"/>
    <property type="match status" value="1"/>
</dbReference>
<keyword evidence="2" id="KW-0732">Signal</keyword>
<reference evidence="3 4" key="1">
    <citation type="submission" date="2020-07" db="EMBL/GenBank/DDBJ databases">
        <title>Genomic Encyclopedia of Archaeal and Bacterial Type Strains, Phase II (KMG-II): from individual species to whole genera.</title>
        <authorList>
            <person name="Goeker M."/>
        </authorList>
    </citation>
    <scope>NUCLEOTIDE SEQUENCE [LARGE SCALE GENOMIC DNA]</scope>
    <source>
        <strain evidence="3 4">DSM 21226</strain>
    </source>
</reference>
<evidence type="ECO:0000256" key="1">
    <source>
        <dbReference type="ARBA" id="ARBA00006987"/>
    </source>
</evidence>
<dbReference type="PANTHER" id="PTHR42928:SF5">
    <property type="entry name" value="BLR1237 PROTEIN"/>
    <property type="match status" value="1"/>
</dbReference>
<gene>
    <name evidence="3" type="ORF">BDD16_001167</name>
</gene>
<evidence type="ECO:0000313" key="3">
    <source>
        <dbReference type="EMBL" id="NYG32181.1"/>
    </source>
</evidence>
<comment type="caution">
    <text evidence="3">The sequence shown here is derived from an EMBL/GenBank/DDBJ whole genome shotgun (WGS) entry which is preliminary data.</text>
</comment>
<evidence type="ECO:0000313" key="4">
    <source>
        <dbReference type="Proteomes" id="UP000518288"/>
    </source>
</evidence>
<dbReference type="Gene3D" id="3.40.190.10">
    <property type="entry name" value="Periplasmic binding protein-like II"/>
    <property type="match status" value="1"/>
</dbReference>
<dbReference type="InterPro" id="IPR042100">
    <property type="entry name" value="Bug_dom1"/>
</dbReference>
<keyword evidence="4" id="KW-1185">Reference proteome</keyword>
<dbReference type="InterPro" id="IPR005064">
    <property type="entry name" value="BUG"/>
</dbReference>
<protein>
    <submittedName>
        <fullName evidence="3">Tripartite-type tricarboxylate transporter receptor subunit TctC</fullName>
    </submittedName>
</protein>
<accession>A0A7Y9QVK0</accession>
<dbReference type="SUPFAM" id="SSF53850">
    <property type="entry name" value="Periplasmic binding protein-like II"/>
    <property type="match status" value="1"/>
</dbReference>